<feature type="region of interest" description="Disordered" evidence="1">
    <location>
        <begin position="116"/>
        <end position="275"/>
    </location>
</feature>
<feature type="compositionally biased region" description="Basic and acidic residues" evidence="1">
    <location>
        <begin position="148"/>
        <end position="161"/>
    </location>
</feature>
<dbReference type="InterPro" id="IPR026178">
    <property type="entry name" value="JSRP1"/>
</dbReference>
<dbReference type="AlphaFoldDB" id="A0A8J6GNN2"/>
<dbReference type="GO" id="GO:0003009">
    <property type="term" value="P:skeletal muscle contraction"/>
    <property type="evidence" value="ECO:0007669"/>
    <property type="project" value="TreeGrafter"/>
</dbReference>
<gene>
    <name evidence="2" type="ORF">LTLLF_136130</name>
</gene>
<feature type="compositionally biased region" description="Basic residues" evidence="1">
    <location>
        <begin position="265"/>
        <end position="275"/>
    </location>
</feature>
<comment type="caution">
    <text evidence="2">The sequence shown here is derived from an EMBL/GenBank/DDBJ whole genome shotgun (WGS) entry which is preliminary data.</text>
</comment>
<dbReference type="PANTHER" id="PTHR22397:SF2">
    <property type="entry name" value="JUNCTIONAL SARCOPLASMIC RETICULUM PROTEIN 1"/>
    <property type="match status" value="1"/>
</dbReference>
<feature type="compositionally biased region" description="Pro residues" evidence="1">
    <location>
        <begin position="61"/>
        <end position="70"/>
    </location>
</feature>
<dbReference type="Proteomes" id="UP000710432">
    <property type="component" value="Unassembled WGS sequence"/>
</dbReference>
<feature type="compositionally biased region" description="Pro residues" evidence="1">
    <location>
        <begin position="118"/>
        <end position="144"/>
    </location>
</feature>
<feature type="compositionally biased region" description="Basic residues" evidence="1">
    <location>
        <begin position="187"/>
        <end position="206"/>
    </location>
</feature>
<sequence length="275" mass="30296">MWTDIPRVSDALQVLQDPVTAGTAEKELVAQEGLGTGKGIPKAGTSPRSVPARRKLQAAPPLKPPPPPPPPRDDLPWGDLTLNKCLVLASLVALLGSAVQLCQDAVAGEVAVEVPQKWVPPSPPPKKPEVPAVPPSGPPEPPGPQVQKQEKPEAAEAETQREPGGSTTEASGEECAPLGGRGSQERPRKKSKKGEKLKKDKLRREKPRKEERQWVTREPRQSLSRRWEAHEGGHRPWTLSSRELEHEKRQAWAPRRRHDRDNRPRQKPRGGKGRD</sequence>
<evidence type="ECO:0000313" key="2">
    <source>
        <dbReference type="EMBL" id="KAH0514126.1"/>
    </source>
</evidence>
<evidence type="ECO:0000313" key="3">
    <source>
        <dbReference type="Proteomes" id="UP000710432"/>
    </source>
</evidence>
<accession>A0A8J6GNN2</accession>
<dbReference type="Pfam" id="PF15312">
    <property type="entry name" value="JSRP"/>
    <property type="match status" value="1"/>
</dbReference>
<name>A0A8J6GNN2_MICOH</name>
<organism evidence="2 3">
    <name type="scientific">Microtus ochrogaster</name>
    <name type="common">Prairie vole</name>
    <dbReference type="NCBI Taxonomy" id="79684"/>
    <lineage>
        <taxon>Eukaryota</taxon>
        <taxon>Metazoa</taxon>
        <taxon>Chordata</taxon>
        <taxon>Craniata</taxon>
        <taxon>Vertebrata</taxon>
        <taxon>Euteleostomi</taxon>
        <taxon>Mammalia</taxon>
        <taxon>Eutheria</taxon>
        <taxon>Euarchontoglires</taxon>
        <taxon>Glires</taxon>
        <taxon>Rodentia</taxon>
        <taxon>Myomorpha</taxon>
        <taxon>Muroidea</taxon>
        <taxon>Cricetidae</taxon>
        <taxon>Arvicolinae</taxon>
        <taxon>Microtus</taxon>
    </lineage>
</organism>
<reference evidence="2" key="1">
    <citation type="submission" date="2020-03" db="EMBL/GenBank/DDBJ databases">
        <title>Studies in the Genomics of Life Span.</title>
        <authorList>
            <person name="Glass D."/>
        </authorList>
    </citation>
    <scope>NUCLEOTIDE SEQUENCE</scope>
    <source>
        <strain evidence="2">LTLLF</strain>
        <tissue evidence="2">Muscle</tissue>
    </source>
</reference>
<dbReference type="PANTHER" id="PTHR22397">
    <property type="entry name" value="JUNCTIONAL SARCOPLASMIC RETICULUM PROTEIN 1"/>
    <property type="match status" value="1"/>
</dbReference>
<dbReference type="GO" id="GO:0016529">
    <property type="term" value="C:sarcoplasmic reticulum"/>
    <property type="evidence" value="ECO:0007669"/>
    <property type="project" value="TreeGrafter"/>
</dbReference>
<protein>
    <submittedName>
        <fullName evidence="2">Junctional sarcoplasmic reticulum protein 1</fullName>
    </submittedName>
</protein>
<dbReference type="EMBL" id="JAATJU010021265">
    <property type="protein sequence ID" value="KAH0514126.1"/>
    <property type="molecule type" value="Genomic_DNA"/>
</dbReference>
<evidence type="ECO:0000256" key="1">
    <source>
        <dbReference type="SAM" id="MobiDB-lite"/>
    </source>
</evidence>
<feature type="compositionally biased region" description="Basic and acidic residues" evidence="1">
    <location>
        <begin position="207"/>
        <end position="234"/>
    </location>
</feature>
<proteinExistence type="predicted"/>
<feature type="region of interest" description="Disordered" evidence="1">
    <location>
        <begin position="30"/>
        <end position="79"/>
    </location>
</feature>